<dbReference type="CDD" id="cd03445">
    <property type="entry name" value="Thioesterase_II_repeat2"/>
    <property type="match status" value="1"/>
</dbReference>
<dbReference type="Pfam" id="PF20789">
    <property type="entry name" value="4HBT_3C"/>
    <property type="match status" value="1"/>
</dbReference>
<dbReference type="InterPro" id="IPR003703">
    <property type="entry name" value="Acyl_CoA_thio"/>
</dbReference>
<dbReference type="PANTHER" id="PTHR11066:SF34">
    <property type="entry name" value="ACYL-COENZYME A THIOESTERASE 8"/>
    <property type="match status" value="1"/>
</dbReference>
<dbReference type="InterPro" id="IPR029069">
    <property type="entry name" value="HotDog_dom_sf"/>
</dbReference>
<protein>
    <submittedName>
        <fullName evidence="5">Acyl-CoA thioesterase II</fullName>
    </submittedName>
</protein>
<evidence type="ECO:0000259" key="4">
    <source>
        <dbReference type="Pfam" id="PF20789"/>
    </source>
</evidence>
<keyword evidence="2" id="KW-0378">Hydrolase</keyword>
<feature type="domain" description="Acyl-CoA thioesterase-like C-terminal" evidence="4">
    <location>
        <begin position="130"/>
        <end position="285"/>
    </location>
</feature>
<dbReference type="EMBL" id="VDFQ02000001">
    <property type="protein sequence ID" value="KAA1425168.1"/>
    <property type="molecule type" value="Genomic_DNA"/>
</dbReference>
<dbReference type="OrthoDB" id="9781019at2"/>
<sequence>MTTAQSEGTLAGLFDLEQAGPDTWVGGSDVIPLPQLFGGQLVAQSIVAAGRSAGAGKRVHSSHTAFLRPGVSHVPVRFSVESLRDGRRLSVHEVSAWQDERLVCRTIVSSATDDDGVRHERPAPAVVGPEDSVPLQVLAEDDGGLGEFWDGFTAIEVRVAPIDENDRVPHSAVAPRNIWMRASDRLPDDPLVHRAALAYASDLMLMATAVAPHGAVTGHERTMAADWWAVSLDHTLWFRGDLRSDEWLLFEHTTPMAHAGRALINAAVFDTSGDAVCQVSQEALVRPQR</sequence>
<dbReference type="GO" id="GO:0009062">
    <property type="term" value="P:fatty acid catabolic process"/>
    <property type="evidence" value="ECO:0007669"/>
    <property type="project" value="TreeGrafter"/>
</dbReference>
<dbReference type="CDD" id="cd03444">
    <property type="entry name" value="Thioesterase_II_repeat1"/>
    <property type="match status" value="1"/>
</dbReference>
<evidence type="ECO:0000256" key="1">
    <source>
        <dbReference type="ARBA" id="ARBA00006538"/>
    </source>
</evidence>
<accession>A0A5Q6S469</accession>
<evidence type="ECO:0000313" key="5">
    <source>
        <dbReference type="EMBL" id="KAA1425168.1"/>
    </source>
</evidence>
<dbReference type="GO" id="GO:0006637">
    <property type="term" value="P:acyl-CoA metabolic process"/>
    <property type="evidence" value="ECO:0007669"/>
    <property type="project" value="InterPro"/>
</dbReference>
<dbReference type="InterPro" id="IPR049449">
    <property type="entry name" value="TesB_ACOT8-like_N"/>
</dbReference>
<gene>
    <name evidence="5" type="ORF">FE697_004650</name>
</gene>
<dbReference type="Gene3D" id="2.40.160.210">
    <property type="entry name" value="Acyl-CoA thioesterase, double hotdog domain"/>
    <property type="match status" value="1"/>
</dbReference>
<name>A0A5Q6S469_9ACTN</name>
<dbReference type="SUPFAM" id="SSF54637">
    <property type="entry name" value="Thioesterase/thiol ester dehydrase-isomerase"/>
    <property type="match status" value="2"/>
</dbReference>
<feature type="domain" description="Acyl-CoA thioesterase-like N-terminal HotDog" evidence="3">
    <location>
        <begin position="36"/>
        <end position="108"/>
    </location>
</feature>
<dbReference type="Proteomes" id="UP000307768">
    <property type="component" value="Unassembled WGS sequence"/>
</dbReference>
<dbReference type="InterPro" id="IPR042171">
    <property type="entry name" value="Acyl-CoA_hotdog"/>
</dbReference>
<organism evidence="5 6">
    <name type="scientific">Mumia zhuanghuii</name>
    <dbReference type="NCBI Taxonomy" id="2585211"/>
    <lineage>
        <taxon>Bacteria</taxon>
        <taxon>Bacillati</taxon>
        <taxon>Actinomycetota</taxon>
        <taxon>Actinomycetes</taxon>
        <taxon>Propionibacteriales</taxon>
        <taxon>Nocardioidaceae</taxon>
        <taxon>Mumia</taxon>
    </lineage>
</organism>
<dbReference type="Pfam" id="PF13622">
    <property type="entry name" value="4HBT_3"/>
    <property type="match status" value="1"/>
</dbReference>
<proteinExistence type="inferred from homology"/>
<comment type="caution">
    <text evidence="5">The sequence shown here is derived from an EMBL/GenBank/DDBJ whole genome shotgun (WGS) entry which is preliminary data.</text>
</comment>
<dbReference type="PANTHER" id="PTHR11066">
    <property type="entry name" value="ACYL-COA THIOESTERASE"/>
    <property type="match status" value="1"/>
</dbReference>
<dbReference type="RefSeq" id="WP_149768342.1">
    <property type="nucleotide sequence ID" value="NZ_VDFQ02000001.1"/>
</dbReference>
<dbReference type="AlphaFoldDB" id="A0A5Q6S469"/>
<dbReference type="InterPro" id="IPR049450">
    <property type="entry name" value="ACOT8-like_C"/>
</dbReference>
<reference evidence="5 6" key="1">
    <citation type="submission" date="2019-09" db="EMBL/GenBank/DDBJ databases">
        <title>Mumia zhuanghuii sp. nov. isolated from the intestinal contents of plateau pika (Ochotona curzoniae) in the Qinghai-Tibet plateau of China.</title>
        <authorList>
            <person name="Tian Z."/>
        </authorList>
    </citation>
    <scope>NUCLEOTIDE SEQUENCE [LARGE SCALE GENOMIC DNA]</scope>
    <source>
        <strain evidence="6">350</strain>
    </source>
</reference>
<evidence type="ECO:0000256" key="2">
    <source>
        <dbReference type="ARBA" id="ARBA00022801"/>
    </source>
</evidence>
<evidence type="ECO:0000313" key="6">
    <source>
        <dbReference type="Proteomes" id="UP000307768"/>
    </source>
</evidence>
<dbReference type="GO" id="GO:0047617">
    <property type="term" value="F:fatty acyl-CoA hydrolase activity"/>
    <property type="evidence" value="ECO:0007669"/>
    <property type="project" value="InterPro"/>
</dbReference>
<evidence type="ECO:0000259" key="3">
    <source>
        <dbReference type="Pfam" id="PF13622"/>
    </source>
</evidence>
<comment type="similarity">
    <text evidence="1">Belongs to the C/M/P thioester hydrolase family.</text>
</comment>